<dbReference type="KEGG" id="grc:GI584_14765"/>
<sequence length="195" mass="22697">MSDQQELQQKLIDWQEEQASYLDQIKGLIQDLGVTEHLKIICYFTFSFQLFHREERENYCIGSFHIQNVGNKPLTNPHIGLKITSNIDFQFSGKYLYHNSKQSQRLSDAWERINEPSDKKEFWLRPIQKQTIEAGETLTFSNFQVKWIPTSKYSGTIQGFTYGNELPDGMNALNQIILNGSVADRQQEGDLNEKK</sequence>
<keyword evidence="2" id="KW-1185">Reference proteome</keyword>
<dbReference type="EMBL" id="CP045915">
    <property type="protein sequence ID" value="QGH35232.1"/>
    <property type="molecule type" value="Genomic_DNA"/>
</dbReference>
<reference evidence="1 2" key="1">
    <citation type="submission" date="2019-11" db="EMBL/GenBank/DDBJ databases">
        <title>Gracilibacillus salitolerans sp. nov., a moderate halophile isolated from a saline soil in northwest China.</title>
        <authorList>
            <person name="Gan L."/>
        </authorList>
    </citation>
    <scope>NUCLEOTIDE SEQUENCE [LARGE SCALE GENOMIC DNA]</scope>
    <source>
        <strain evidence="1 2">SCU50</strain>
    </source>
</reference>
<evidence type="ECO:0000313" key="1">
    <source>
        <dbReference type="EMBL" id="QGH35232.1"/>
    </source>
</evidence>
<protein>
    <submittedName>
        <fullName evidence="1">Uncharacterized protein</fullName>
    </submittedName>
</protein>
<proteinExistence type="predicted"/>
<dbReference type="AlphaFoldDB" id="A0A5Q2TMB1"/>
<gene>
    <name evidence="1" type="ORF">GI584_14765</name>
</gene>
<evidence type="ECO:0000313" key="2">
    <source>
        <dbReference type="Proteomes" id="UP000339690"/>
    </source>
</evidence>
<name>A0A5Q2TMB1_9BACI</name>
<organism evidence="1 2">
    <name type="scientific">Gracilibacillus salitolerans</name>
    <dbReference type="NCBI Taxonomy" id="2663022"/>
    <lineage>
        <taxon>Bacteria</taxon>
        <taxon>Bacillati</taxon>
        <taxon>Bacillota</taxon>
        <taxon>Bacilli</taxon>
        <taxon>Bacillales</taxon>
        <taxon>Bacillaceae</taxon>
        <taxon>Gracilibacillus</taxon>
    </lineage>
</organism>
<dbReference type="RefSeq" id="WP_153791689.1">
    <property type="nucleotide sequence ID" value="NZ_CP045915.1"/>
</dbReference>
<accession>A0A5Q2TMB1</accession>
<dbReference type="Proteomes" id="UP000339690">
    <property type="component" value="Chromosome"/>
</dbReference>